<dbReference type="EMBL" id="SJPM01000024">
    <property type="protein sequence ID" value="TWT87919.1"/>
    <property type="molecule type" value="Genomic_DNA"/>
</dbReference>
<dbReference type="SUPFAM" id="SSF52777">
    <property type="entry name" value="CoA-dependent acyltransferases"/>
    <property type="match status" value="2"/>
</dbReference>
<keyword evidence="1" id="KW-0808">Transferase</keyword>
<reference evidence="1 2" key="1">
    <citation type="submission" date="2019-02" db="EMBL/GenBank/DDBJ databases">
        <title>Deep-cultivation of Planctomycetes and their phenomic and genomic characterization uncovers novel biology.</title>
        <authorList>
            <person name="Wiegand S."/>
            <person name="Jogler M."/>
            <person name="Boedeker C."/>
            <person name="Pinto D."/>
            <person name="Vollmers J."/>
            <person name="Rivas-Marin E."/>
            <person name="Kohn T."/>
            <person name="Peeters S.H."/>
            <person name="Heuer A."/>
            <person name="Rast P."/>
            <person name="Oberbeckmann S."/>
            <person name="Bunk B."/>
            <person name="Jeske O."/>
            <person name="Meyerdierks A."/>
            <person name="Storesund J.E."/>
            <person name="Kallscheuer N."/>
            <person name="Luecker S."/>
            <person name="Lage O.M."/>
            <person name="Pohl T."/>
            <person name="Merkel B.J."/>
            <person name="Hornburger P."/>
            <person name="Mueller R.-W."/>
            <person name="Bruemmer F."/>
            <person name="Labrenz M."/>
            <person name="Spormann A.M."/>
            <person name="Op Den Camp H."/>
            <person name="Overmann J."/>
            <person name="Amann R."/>
            <person name="Jetten M.S.M."/>
            <person name="Mascher T."/>
            <person name="Medema M.H."/>
            <person name="Devos D.P."/>
            <person name="Kaster A.-K."/>
            <person name="Ovreas L."/>
            <person name="Rohde M."/>
            <person name="Galperin M.Y."/>
            <person name="Jogler C."/>
        </authorList>
    </citation>
    <scope>NUCLEOTIDE SEQUENCE [LARGE SCALE GENOMIC DNA]</scope>
    <source>
        <strain evidence="1 2">Pla100</strain>
    </source>
</reference>
<keyword evidence="1" id="KW-0012">Acyltransferase</keyword>
<comment type="caution">
    <text evidence="1">The sequence shown here is derived from an EMBL/GenBank/DDBJ whole genome shotgun (WGS) entry which is preliminary data.</text>
</comment>
<dbReference type="GO" id="GO:0016746">
    <property type="term" value="F:acyltransferase activity"/>
    <property type="evidence" value="ECO:0007669"/>
    <property type="project" value="UniProtKB-KW"/>
</dbReference>
<name>A0A5C5ZKL6_9BACT</name>
<evidence type="ECO:0000313" key="1">
    <source>
        <dbReference type="EMBL" id="TWT87919.1"/>
    </source>
</evidence>
<dbReference type="InterPro" id="IPR023213">
    <property type="entry name" value="CAT-like_dom_sf"/>
</dbReference>
<keyword evidence="2" id="KW-1185">Reference proteome</keyword>
<gene>
    <name evidence="1" type="ORF">Pla100_58680</name>
</gene>
<sequence>MSLVEPNPIPVVPRPRRVLPLNLSVFEDYMVWDDRPEYPMTFVVRMEFEGAIDQLAIEESLPKALTRHPLLQAIVRPAKGKRDGWVAAPDARVSIHWGALDEAVELPDGEAIDIRNQVGLRVWIRHDDMRAVITTQFHHATCDGIGAYQFLGDWLWLYAEAIGQPVDDPLPESDMTTLRERIKNSFDPALYQNDKGKFDSRPAQSLGWECIKGVQPLSAPKRVRGNTKQAALFPGLCSFEFDQKGYRELRRVGEQRGQTTNELLIERLLITLRAWNEANGQRTQHDFCIMMPMDLREIESRMATAANLVSYALIRRKQSECVESEALNDSLRQEMLKLKHTRRRTPFMSMIAFVNRFPTWLKRWASSRRCMATAIVSNTGDPTKRFGMAFPKNNGLLQAGNLTMTDIYGVPPMRKGTRLTISIFTYRRVLKICLRCDPHLFDEADTKRFADAYQGCIESLLP</sequence>
<protein>
    <submittedName>
        <fullName evidence="1">Acyltransferase PapA5</fullName>
    </submittedName>
</protein>
<dbReference type="AlphaFoldDB" id="A0A5C5ZKL6"/>
<evidence type="ECO:0000313" key="2">
    <source>
        <dbReference type="Proteomes" id="UP000316213"/>
    </source>
</evidence>
<dbReference type="Gene3D" id="3.30.559.30">
    <property type="entry name" value="Nonribosomal peptide synthetase, condensation domain"/>
    <property type="match status" value="1"/>
</dbReference>
<dbReference type="RefSeq" id="WP_231603719.1">
    <property type="nucleotide sequence ID" value="NZ_SJPM01000024.1"/>
</dbReference>
<dbReference type="Proteomes" id="UP000316213">
    <property type="component" value="Unassembled WGS sequence"/>
</dbReference>
<organism evidence="1 2">
    <name type="scientific">Neorhodopirellula pilleata</name>
    <dbReference type="NCBI Taxonomy" id="2714738"/>
    <lineage>
        <taxon>Bacteria</taxon>
        <taxon>Pseudomonadati</taxon>
        <taxon>Planctomycetota</taxon>
        <taxon>Planctomycetia</taxon>
        <taxon>Pirellulales</taxon>
        <taxon>Pirellulaceae</taxon>
        <taxon>Neorhodopirellula</taxon>
    </lineage>
</organism>
<proteinExistence type="predicted"/>
<accession>A0A5C5ZKL6</accession>
<dbReference type="Gene3D" id="3.30.559.10">
    <property type="entry name" value="Chloramphenicol acetyltransferase-like domain"/>
    <property type="match status" value="1"/>
</dbReference>